<dbReference type="InterPro" id="IPR005864">
    <property type="entry name" value="ATP_synth_F0_bsu_bac"/>
</dbReference>
<dbReference type="AlphaFoldDB" id="A0A318LNF2"/>
<dbReference type="Proteomes" id="UP000247892">
    <property type="component" value="Unassembled WGS sequence"/>
</dbReference>
<evidence type="ECO:0000256" key="14">
    <source>
        <dbReference type="HAMAP-Rule" id="MF_01398"/>
    </source>
</evidence>
<feature type="coiled-coil region" evidence="16">
    <location>
        <begin position="57"/>
        <end position="117"/>
    </location>
</feature>
<keyword evidence="8 14" id="KW-1133">Transmembrane helix</keyword>
<keyword evidence="10 14" id="KW-0472">Membrane</keyword>
<dbReference type="InterPro" id="IPR002146">
    <property type="entry name" value="ATP_synth_b/b'su_bac/chlpt"/>
</dbReference>
<keyword evidence="3 14" id="KW-0813">Transport</keyword>
<dbReference type="EMBL" id="MASU01000006">
    <property type="protein sequence ID" value="PXY33915.1"/>
    <property type="molecule type" value="Genomic_DNA"/>
</dbReference>
<name>A0A318LNF2_9PSEU</name>
<comment type="function">
    <text evidence="14">Component of the F(0) channel, it forms part of the peripheral stalk, linking F(1) to F(0).</text>
</comment>
<keyword evidence="9 14" id="KW-0406">Ion transport</keyword>
<dbReference type="InterPro" id="IPR050059">
    <property type="entry name" value="ATP_synthase_B_chain"/>
</dbReference>
<evidence type="ECO:0000313" key="18">
    <source>
        <dbReference type="Proteomes" id="UP000247892"/>
    </source>
</evidence>
<dbReference type="SUPFAM" id="SSF81573">
    <property type="entry name" value="F1F0 ATP synthase subunit B, membrane domain"/>
    <property type="match status" value="1"/>
</dbReference>
<dbReference type="GO" id="GO:0005886">
    <property type="term" value="C:plasma membrane"/>
    <property type="evidence" value="ECO:0007669"/>
    <property type="project" value="UniProtKB-SubCell"/>
</dbReference>
<evidence type="ECO:0000256" key="16">
    <source>
        <dbReference type="SAM" id="Coils"/>
    </source>
</evidence>
<comment type="subunit">
    <text evidence="13 14">F-type ATPases have 2 components, F(1) - the catalytic core - and F(0) - the membrane proton channel. F(1) has five subunits: alpha(3), beta(3), gamma(1), delta(1), epsilon(1). F(0) has three main subunits: a(1), b(2) and c(10-14). The alpha and beta chains form an alternating ring which encloses part of the gamma chain. F(1) is attached to F(0) by a central stalk formed by the gamma and epsilon chains, while a peripheral stalk is formed by the delta and b chains.</text>
</comment>
<dbReference type="PANTHER" id="PTHR33445:SF1">
    <property type="entry name" value="ATP SYNTHASE SUBUNIT B"/>
    <property type="match status" value="1"/>
</dbReference>
<evidence type="ECO:0000256" key="2">
    <source>
        <dbReference type="ARBA" id="ARBA00005513"/>
    </source>
</evidence>
<dbReference type="GO" id="GO:0045259">
    <property type="term" value="C:proton-transporting ATP synthase complex"/>
    <property type="evidence" value="ECO:0007669"/>
    <property type="project" value="UniProtKB-KW"/>
</dbReference>
<evidence type="ECO:0000256" key="4">
    <source>
        <dbReference type="ARBA" id="ARBA00022475"/>
    </source>
</evidence>
<evidence type="ECO:0000256" key="5">
    <source>
        <dbReference type="ARBA" id="ARBA00022547"/>
    </source>
</evidence>
<comment type="function">
    <text evidence="12 14">F(1)F(0) ATP synthase produces ATP from ADP in the presence of a proton or sodium gradient. F-type ATPases consist of two structural domains, F(1) containing the extramembraneous catalytic core and F(0) containing the membrane proton channel, linked together by a central stalk and a peripheral stalk. During catalysis, ATP synthesis in the catalytic domain of F(1) is coupled via a rotary mechanism of the central stalk subunits to proton translocation.</text>
</comment>
<reference evidence="17 18" key="1">
    <citation type="submission" date="2016-07" db="EMBL/GenBank/DDBJ databases">
        <title>Draft genome sequence of Prauserella sp. YIM 121212, isolated from alkaline soil.</title>
        <authorList>
            <person name="Ruckert C."/>
            <person name="Albersmeier A."/>
            <person name="Jiang C.-L."/>
            <person name="Jiang Y."/>
            <person name="Kalinowski J."/>
            <person name="Schneider O."/>
            <person name="Winkler A."/>
            <person name="Zotchev S.B."/>
        </authorList>
    </citation>
    <scope>NUCLEOTIDE SEQUENCE [LARGE SCALE GENOMIC DNA]</scope>
    <source>
        <strain evidence="17 18">YIM 121212</strain>
    </source>
</reference>
<dbReference type="PANTHER" id="PTHR33445">
    <property type="entry name" value="ATP SYNTHASE SUBUNIT B', CHLOROPLASTIC"/>
    <property type="match status" value="1"/>
</dbReference>
<evidence type="ECO:0000256" key="7">
    <source>
        <dbReference type="ARBA" id="ARBA00022781"/>
    </source>
</evidence>
<keyword evidence="5 14" id="KW-0138">CF(0)</keyword>
<dbReference type="InterPro" id="IPR028987">
    <property type="entry name" value="ATP_synth_B-like_membr_sf"/>
</dbReference>
<evidence type="ECO:0000256" key="1">
    <source>
        <dbReference type="ARBA" id="ARBA00004162"/>
    </source>
</evidence>
<organism evidence="17 18">
    <name type="scientific">Prauserella flavalba</name>
    <dbReference type="NCBI Taxonomy" id="1477506"/>
    <lineage>
        <taxon>Bacteria</taxon>
        <taxon>Bacillati</taxon>
        <taxon>Actinomycetota</taxon>
        <taxon>Actinomycetes</taxon>
        <taxon>Pseudonocardiales</taxon>
        <taxon>Pseudonocardiaceae</taxon>
        <taxon>Prauserella</taxon>
    </lineage>
</organism>
<evidence type="ECO:0000256" key="11">
    <source>
        <dbReference type="ARBA" id="ARBA00023310"/>
    </source>
</evidence>
<dbReference type="NCBIfam" id="NF004412">
    <property type="entry name" value="PRK05759.1-3"/>
    <property type="match status" value="1"/>
</dbReference>
<comment type="caution">
    <text evidence="17">The sequence shown here is derived from an EMBL/GenBank/DDBJ whole genome shotgun (WGS) entry which is preliminary data.</text>
</comment>
<keyword evidence="7 14" id="KW-0375">Hydrogen ion transport</keyword>
<evidence type="ECO:0000256" key="10">
    <source>
        <dbReference type="ARBA" id="ARBA00023136"/>
    </source>
</evidence>
<evidence type="ECO:0000256" key="9">
    <source>
        <dbReference type="ARBA" id="ARBA00023065"/>
    </source>
</evidence>
<comment type="subcellular location">
    <subcellularLocation>
        <location evidence="1 14">Cell membrane</location>
        <topology evidence="1 14">Single-pass membrane protein</topology>
    </subcellularLocation>
</comment>
<dbReference type="Gene3D" id="1.20.5.620">
    <property type="entry name" value="F1F0 ATP synthase subunit B, membrane domain"/>
    <property type="match status" value="1"/>
</dbReference>
<comment type="similarity">
    <text evidence="2 14 15">Belongs to the ATPase B chain family.</text>
</comment>
<keyword evidence="4 14" id="KW-1003">Cell membrane</keyword>
<keyword evidence="18" id="KW-1185">Reference proteome</keyword>
<accession>A0A318LNF2</accession>
<dbReference type="NCBIfam" id="TIGR01144">
    <property type="entry name" value="ATP_synt_b"/>
    <property type="match status" value="1"/>
</dbReference>
<protein>
    <recommendedName>
        <fullName evidence="14">ATP synthase subunit b</fullName>
    </recommendedName>
    <alternativeName>
        <fullName evidence="14">ATP synthase F(0) sector subunit b</fullName>
    </alternativeName>
    <alternativeName>
        <fullName evidence="14">ATPase subunit I</fullName>
    </alternativeName>
    <alternativeName>
        <fullName evidence="14">F-type ATPase subunit b</fullName>
        <shortName evidence="14">F-ATPase subunit b</shortName>
    </alternativeName>
</protein>
<dbReference type="GO" id="GO:0046961">
    <property type="term" value="F:proton-transporting ATPase activity, rotational mechanism"/>
    <property type="evidence" value="ECO:0007669"/>
    <property type="project" value="TreeGrafter"/>
</dbReference>
<keyword evidence="6 14" id="KW-0812">Transmembrane</keyword>
<dbReference type="OrthoDB" id="5243563at2"/>
<gene>
    <name evidence="14" type="primary">atpF</name>
    <name evidence="17" type="ORF">BA062_16975</name>
</gene>
<dbReference type="HAMAP" id="MF_01398">
    <property type="entry name" value="ATP_synth_b_bprime"/>
    <property type="match status" value="1"/>
</dbReference>
<evidence type="ECO:0000256" key="3">
    <source>
        <dbReference type="ARBA" id="ARBA00022448"/>
    </source>
</evidence>
<evidence type="ECO:0000256" key="8">
    <source>
        <dbReference type="ARBA" id="ARBA00022989"/>
    </source>
</evidence>
<evidence type="ECO:0000313" key="17">
    <source>
        <dbReference type="EMBL" id="PXY33915.1"/>
    </source>
</evidence>
<sequence length="186" mass="20539">MLNTQLVLAAEGAPNPVVPHISEIILGFVAFLLLLWVLRKFAVPRFEKLYEERTAKIEGGIEKAEKAQAEAEQALEQYKAQLAEARTEAAKIRDDARLEAEQIKEELRADAQEEARRIVAQGEAQLQAQRAQIVAELRAELGRNSIELASRIVGEALEDEARRRGTVDRFLAELEASGNGAAGARN</sequence>
<dbReference type="Pfam" id="PF00430">
    <property type="entry name" value="ATP-synt_B"/>
    <property type="match status" value="1"/>
</dbReference>
<evidence type="ECO:0000256" key="15">
    <source>
        <dbReference type="RuleBase" id="RU003848"/>
    </source>
</evidence>
<evidence type="ECO:0000256" key="12">
    <source>
        <dbReference type="ARBA" id="ARBA00025198"/>
    </source>
</evidence>
<evidence type="ECO:0000256" key="6">
    <source>
        <dbReference type="ARBA" id="ARBA00022692"/>
    </source>
</evidence>
<proteinExistence type="inferred from homology"/>
<dbReference type="GO" id="GO:0046933">
    <property type="term" value="F:proton-transporting ATP synthase activity, rotational mechanism"/>
    <property type="evidence" value="ECO:0007669"/>
    <property type="project" value="UniProtKB-UniRule"/>
</dbReference>
<evidence type="ECO:0000256" key="13">
    <source>
        <dbReference type="ARBA" id="ARBA00025830"/>
    </source>
</evidence>
<keyword evidence="11 14" id="KW-0066">ATP synthesis</keyword>
<dbReference type="CDD" id="cd06503">
    <property type="entry name" value="ATP-synt_Fo_b"/>
    <property type="match status" value="1"/>
</dbReference>
<keyword evidence="16" id="KW-0175">Coiled coil</keyword>
<dbReference type="RefSeq" id="WP_110337837.1">
    <property type="nucleotide sequence ID" value="NZ_JBHVKT010000020.1"/>
</dbReference>
<feature type="transmembrane region" description="Helical" evidence="14">
    <location>
        <begin position="20"/>
        <end position="38"/>
    </location>
</feature>